<sequence>MSPQIPGMPTPPKPDAGAGGHGSQPIYSRADDLAFFYAASKAQALADAAGLTHAAAGMRHYLDNSGSDFTIEPDAAMTDVANLKSHADLVISERIGDLARDPSNHNKTVAFTTPWHGTSVGQSENQDWFLAMGSVEVCATGVVTISPAAGGGQSHIAMDYQVHFFDRYNWDGKKFVVILGVKITDQRMGGLHTAGLAKEFNQFGTSSTKHFEGMLPAYGSIDLPSPDGGRGGSRTDPTR</sequence>
<dbReference type="EMBL" id="JADMLG010000002">
    <property type="protein sequence ID" value="MBH0776022.1"/>
    <property type="molecule type" value="Genomic_DNA"/>
</dbReference>
<feature type="compositionally biased region" description="Pro residues" evidence="1">
    <location>
        <begin position="1"/>
        <end position="14"/>
    </location>
</feature>
<proteinExistence type="predicted"/>
<evidence type="ECO:0000256" key="1">
    <source>
        <dbReference type="SAM" id="MobiDB-lite"/>
    </source>
</evidence>
<protein>
    <submittedName>
        <fullName evidence="2">Uncharacterized protein</fullName>
    </submittedName>
</protein>
<dbReference type="AlphaFoldDB" id="A0A931I6W0"/>
<evidence type="ECO:0000313" key="3">
    <source>
        <dbReference type="Proteomes" id="UP000655751"/>
    </source>
</evidence>
<feature type="region of interest" description="Disordered" evidence="1">
    <location>
        <begin position="220"/>
        <end position="239"/>
    </location>
</feature>
<reference evidence="2" key="1">
    <citation type="submission" date="2020-11" db="EMBL/GenBank/DDBJ databases">
        <title>Nocardia NEAU-351.nov., a novel actinomycete isolated from the cow dung.</title>
        <authorList>
            <person name="Zhang X."/>
        </authorList>
    </citation>
    <scope>NUCLEOTIDE SEQUENCE</scope>
    <source>
        <strain evidence="2">NEAU-351</strain>
    </source>
</reference>
<gene>
    <name evidence="2" type="ORF">IT779_06945</name>
</gene>
<accession>A0A931I6W0</accession>
<comment type="caution">
    <text evidence="2">The sequence shown here is derived from an EMBL/GenBank/DDBJ whole genome shotgun (WGS) entry which is preliminary data.</text>
</comment>
<dbReference type="RefSeq" id="WP_196148317.1">
    <property type="nucleotide sequence ID" value="NZ_JADMLG010000002.1"/>
</dbReference>
<feature type="region of interest" description="Disordered" evidence="1">
    <location>
        <begin position="1"/>
        <end position="24"/>
    </location>
</feature>
<name>A0A931I6W0_9NOCA</name>
<dbReference type="Proteomes" id="UP000655751">
    <property type="component" value="Unassembled WGS sequence"/>
</dbReference>
<evidence type="ECO:0000313" key="2">
    <source>
        <dbReference type="EMBL" id="MBH0776022.1"/>
    </source>
</evidence>
<organism evidence="2 3">
    <name type="scientific">Nocardia bovistercoris</name>
    <dbReference type="NCBI Taxonomy" id="2785916"/>
    <lineage>
        <taxon>Bacteria</taxon>
        <taxon>Bacillati</taxon>
        <taxon>Actinomycetota</taxon>
        <taxon>Actinomycetes</taxon>
        <taxon>Mycobacteriales</taxon>
        <taxon>Nocardiaceae</taxon>
        <taxon>Nocardia</taxon>
    </lineage>
</organism>
<keyword evidence="3" id="KW-1185">Reference proteome</keyword>